<dbReference type="InterPro" id="IPR042197">
    <property type="entry name" value="Apaf_helical"/>
</dbReference>
<comment type="subcellular location">
    <subcellularLocation>
        <location evidence="1">Membrane</location>
        <topology evidence="1">Multi-pass membrane protein</topology>
    </subcellularLocation>
</comment>
<evidence type="ECO:0000256" key="9">
    <source>
        <dbReference type="SAM" id="Phobius"/>
    </source>
</evidence>
<keyword evidence="3 9" id="KW-0812">Transmembrane</keyword>
<dbReference type="GO" id="GO:0016020">
    <property type="term" value="C:membrane"/>
    <property type="evidence" value="ECO:0007669"/>
    <property type="project" value="UniProtKB-SubCell"/>
</dbReference>
<evidence type="ECO:0000256" key="4">
    <source>
        <dbReference type="ARBA" id="ARBA00022737"/>
    </source>
</evidence>
<evidence type="ECO:0000259" key="12">
    <source>
        <dbReference type="Pfam" id="PF23559"/>
    </source>
</evidence>
<dbReference type="InterPro" id="IPR018499">
    <property type="entry name" value="Tetraspanin/Peripherin"/>
</dbReference>
<reference evidence="13 14" key="1">
    <citation type="submission" date="2020-08" db="EMBL/GenBank/DDBJ databases">
        <title>Plant Genome Project.</title>
        <authorList>
            <person name="Zhang R.-G."/>
        </authorList>
    </citation>
    <scope>NUCLEOTIDE SEQUENCE [LARGE SCALE GENOMIC DNA]</scope>
    <source>
        <tissue evidence="13">Rhizome</tissue>
    </source>
</reference>
<dbReference type="GO" id="GO:0043531">
    <property type="term" value="F:ADP binding"/>
    <property type="evidence" value="ECO:0007669"/>
    <property type="project" value="InterPro"/>
</dbReference>
<comment type="caution">
    <text evidence="13">The sequence shown here is derived from an EMBL/GenBank/DDBJ whole genome shotgun (WGS) entry which is preliminary data.</text>
</comment>
<dbReference type="Pfam" id="PF00931">
    <property type="entry name" value="NB-ARC"/>
    <property type="match status" value="1"/>
</dbReference>
<dbReference type="InterPro" id="IPR058922">
    <property type="entry name" value="WHD_DRP"/>
</dbReference>
<dbReference type="InterPro" id="IPR032675">
    <property type="entry name" value="LRR_dom_sf"/>
</dbReference>
<sequence>MDSVPVACLKLLWDPMSHQLAYIFGFSQKLRQLEMNKGILTSAKADVLREIENAEIRGYIRTDGVICWLHDADMAVAEAEEICSKARRMKNSACFGIKIVTRYKLGKQIVRASSFSSDVQGRTSMNFFVPPPPVVPPPVAELHYPTSQIKNNTSSSRTLKKLRNFLQDDAIGKIGVWGMGGVGKTRLMINLNNEHQGTKCFDVVIFETISKNWNKDVKKLRNNIGKWVYLELEKENERKASGVLYTRLKQKKFLLILDDVWDNIDLENLGISSPTEHNGSKIVIATRQKWICNEMETDVEIMVKILPDEESWNLFYEKAGGNIHSRIGNVARSVCRECRGLPLAIITVGSALRKEVHLDQWERALRLLRESNFGVENMEDSVFVPLKFSYDMLRDDQLKKCFLFAALFPEDHDIAVQELIQYWVMEGYIDGAKSLRDAYQDAHRLLILLIDSCLIERSRKKDMVKMHDLIRDMAIKITTDSTEEGKRFWVKAGMGLEKLVDTEDLKDKDKISLMENDIQLIEVDLNCPNASTLLVKGNASLYEIPEGFFQHMKLLSVLDLSATSIEFLPESISVLVNLSALILKECPHLRSIDRVQLLKKLRFLDMRESGIIELPEGMVCLTQLVYFNISCTYRLKKIPAGLIAKFSRLEDLEMNRSFYLRGLQNAKEIIEELEHLKRLNNLSLDLENQRLSFLLEKHCNWNNLTSFYLRVGSVMAPIEYVEKKEEGPREPERRRGRCLDITSNAFACRRLLKYANKLCVYQNTKLCSISELGLDNLECVEECWVWECEEMEFIIISEVGKENTYPHLQLLHLEHLPRLVSIFSYHNVVAAPSFFNLRKINLCKCNMIQFVFEEEMISQLGCLEELEVYGCPYLNMIIEDYSERDGMCLPKLRCISLSELKMLEELWLINLSLPSLVEIKIHQCPKLKPPRLTNELAPTLQVIEAEERWWESLPENEIFKLHFASIFKPSTKLYRESDQSGKDYLFSSGYASPVREPTIVGREVLASTMACKGFWECLLKLFNFVLTVTGLAMVGYGIYLLVLWNKIAPGGDPVSPTSNDLEVLKLGRPMLIAVFSSSSFLDHLPKAWFIYLFIGVGAIILVISCFGCIGAVSRNGCCLSSFAFLVFLLIVAELAAAAFIFFDHSWKDLIPDDKTGNFDIIYDFLDDNWKIAKWVALGAVILEGLAFLLALIVRAANSPVEYDSDDEYITPRSSVRQPLVNRQGAPATGVPVLGNLDHRPSRNDAWSQRMREKFGLDTSEFTYNPSDPSRYQQANGLQMEESSRCTIL</sequence>
<dbReference type="PANTHER" id="PTHR33463">
    <property type="entry name" value="NB-ARC DOMAIN-CONTAINING PROTEIN-RELATED"/>
    <property type="match status" value="1"/>
</dbReference>
<feature type="transmembrane region" description="Helical" evidence="9">
    <location>
        <begin position="1087"/>
        <end position="1110"/>
    </location>
</feature>
<dbReference type="Pfam" id="PF00335">
    <property type="entry name" value="Tetraspanin"/>
    <property type="match status" value="1"/>
</dbReference>
<keyword evidence="14" id="KW-1185">Reference proteome</keyword>
<dbReference type="Gene3D" id="1.10.10.10">
    <property type="entry name" value="Winged helix-like DNA-binding domain superfamily/Winged helix DNA-binding domain"/>
    <property type="match status" value="1"/>
</dbReference>
<dbReference type="EMBL" id="JACMSC010000011">
    <property type="protein sequence ID" value="KAG6501538.1"/>
    <property type="molecule type" value="Genomic_DNA"/>
</dbReference>
<dbReference type="PRINTS" id="PR00364">
    <property type="entry name" value="DISEASERSIST"/>
</dbReference>
<evidence type="ECO:0000313" key="14">
    <source>
        <dbReference type="Proteomes" id="UP000734854"/>
    </source>
</evidence>
<feature type="transmembrane region" description="Helical" evidence="9">
    <location>
        <begin position="1021"/>
        <end position="1042"/>
    </location>
</feature>
<name>A0A8J5GHD6_ZINOF</name>
<dbReference type="FunFam" id="1.10.10.10:FF:000322">
    <property type="entry name" value="Probable disease resistance protein At1g63360"/>
    <property type="match status" value="1"/>
</dbReference>
<feature type="domain" description="Disease resistance protein At4g27190-like leucine-rich repeats" evidence="11">
    <location>
        <begin position="764"/>
        <end position="871"/>
    </location>
</feature>
<dbReference type="Proteomes" id="UP000734854">
    <property type="component" value="Unassembled WGS sequence"/>
</dbReference>
<dbReference type="Pfam" id="PF23559">
    <property type="entry name" value="WHD_DRP"/>
    <property type="match status" value="1"/>
</dbReference>
<comment type="similarity">
    <text evidence="2">Belongs to the disease resistance NB-LRR family.</text>
</comment>
<dbReference type="GO" id="GO:0042742">
    <property type="term" value="P:defense response to bacterium"/>
    <property type="evidence" value="ECO:0007669"/>
    <property type="project" value="UniProtKB-ARBA"/>
</dbReference>
<dbReference type="InterPro" id="IPR002182">
    <property type="entry name" value="NB-ARC"/>
</dbReference>
<dbReference type="InterPro" id="IPR027417">
    <property type="entry name" value="P-loop_NTPase"/>
</dbReference>
<dbReference type="GO" id="GO:0005524">
    <property type="term" value="F:ATP binding"/>
    <property type="evidence" value="ECO:0007669"/>
    <property type="project" value="UniProtKB-KW"/>
</dbReference>
<evidence type="ECO:0000313" key="13">
    <source>
        <dbReference type="EMBL" id="KAG6501538.1"/>
    </source>
</evidence>
<keyword evidence="7 9" id="KW-1133">Transmembrane helix</keyword>
<keyword evidence="8 9" id="KW-0472">Membrane</keyword>
<evidence type="ECO:0000256" key="1">
    <source>
        <dbReference type="ARBA" id="ARBA00004141"/>
    </source>
</evidence>
<dbReference type="FunFam" id="3.40.50.300:FF:001091">
    <property type="entry name" value="Probable disease resistance protein At1g61300"/>
    <property type="match status" value="1"/>
</dbReference>
<dbReference type="GO" id="GO:0009626">
    <property type="term" value="P:plant-type hypersensitive response"/>
    <property type="evidence" value="ECO:0007669"/>
    <property type="project" value="UniProtKB-ARBA"/>
</dbReference>
<feature type="domain" description="Disease resistance protein winged helix" evidence="12">
    <location>
        <begin position="407"/>
        <end position="474"/>
    </location>
</feature>
<dbReference type="SUPFAM" id="SSF52058">
    <property type="entry name" value="L domain-like"/>
    <property type="match status" value="1"/>
</dbReference>
<proteinExistence type="inferred from homology"/>
<evidence type="ECO:0000256" key="2">
    <source>
        <dbReference type="ARBA" id="ARBA00008894"/>
    </source>
</evidence>
<dbReference type="InterPro" id="IPR057135">
    <property type="entry name" value="At4g27190-like_LRR"/>
</dbReference>
<dbReference type="SUPFAM" id="SSF52540">
    <property type="entry name" value="P-loop containing nucleoside triphosphate hydrolases"/>
    <property type="match status" value="1"/>
</dbReference>
<evidence type="ECO:0000256" key="3">
    <source>
        <dbReference type="ARBA" id="ARBA00022692"/>
    </source>
</evidence>
<evidence type="ECO:0000256" key="5">
    <source>
        <dbReference type="ARBA" id="ARBA00022821"/>
    </source>
</evidence>
<feature type="transmembrane region" description="Helical" evidence="9">
    <location>
        <begin position="1122"/>
        <end position="1142"/>
    </location>
</feature>
<keyword evidence="5" id="KW-0611">Plant defense</keyword>
<protein>
    <submittedName>
        <fullName evidence="13">Uncharacterized protein</fullName>
    </submittedName>
</protein>
<feature type="transmembrane region" description="Helical" evidence="9">
    <location>
        <begin position="1171"/>
        <end position="1193"/>
    </location>
</feature>
<keyword evidence="6" id="KW-0067">ATP-binding</keyword>
<gene>
    <name evidence="13" type="ORF">ZIOFF_041419</name>
</gene>
<feature type="domain" description="NB-ARC" evidence="10">
    <location>
        <begin position="158"/>
        <end position="320"/>
    </location>
</feature>
<dbReference type="Pfam" id="PF23247">
    <property type="entry name" value="LRR_RPS2"/>
    <property type="match status" value="1"/>
</dbReference>
<dbReference type="Gene3D" id="1.10.8.430">
    <property type="entry name" value="Helical domain of apoptotic protease-activating factors"/>
    <property type="match status" value="1"/>
</dbReference>
<evidence type="ECO:0000256" key="7">
    <source>
        <dbReference type="ARBA" id="ARBA00022989"/>
    </source>
</evidence>
<evidence type="ECO:0000259" key="11">
    <source>
        <dbReference type="Pfam" id="PF23247"/>
    </source>
</evidence>
<evidence type="ECO:0000256" key="8">
    <source>
        <dbReference type="ARBA" id="ARBA00023136"/>
    </source>
</evidence>
<evidence type="ECO:0000259" key="10">
    <source>
        <dbReference type="Pfam" id="PF00931"/>
    </source>
</evidence>
<keyword evidence="4" id="KW-0677">Repeat</keyword>
<dbReference type="Gene3D" id="3.40.50.300">
    <property type="entry name" value="P-loop containing nucleotide triphosphate hydrolases"/>
    <property type="match status" value="1"/>
</dbReference>
<dbReference type="PANTHER" id="PTHR33463:SF209">
    <property type="entry name" value="DISEASE RESISTANCE PROTEIN RPS2-LIKE"/>
    <property type="match status" value="1"/>
</dbReference>
<organism evidence="13 14">
    <name type="scientific">Zingiber officinale</name>
    <name type="common">Ginger</name>
    <name type="synonym">Amomum zingiber</name>
    <dbReference type="NCBI Taxonomy" id="94328"/>
    <lineage>
        <taxon>Eukaryota</taxon>
        <taxon>Viridiplantae</taxon>
        <taxon>Streptophyta</taxon>
        <taxon>Embryophyta</taxon>
        <taxon>Tracheophyta</taxon>
        <taxon>Spermatophyta</taxon>
        <taxon>Magnoliopsida</taxon>
        <taxon>Liliopsida</taxon>
        <taxon>Zingiberales</taxon>
        <taxon>Zingiberaceae</taxon>
        <taxon>Zingiber</taxon>
    </lineage>
</organism>
<dbReference type="Gene3D" id="3.80.10.10">
    <property type="entry name" value="Ribonuclease Inhibitor"/>
    <property type="match status" value="2"/>
</dbReference>
<dbReference type="InterPro" id="IPR050905">
    <property type="entry name" value="Plant_NBS-LRR"/>
</dbReference>
<keyword evidence="6" id="KW-0547">Nucleotide-binding</keyword>
<evidence type="ECO:0000256" key="6">
    <source>
        <dbReference type="ARBA" id="ARBA00022840"/>
    </source>
</evidence>
<accession>A0A8J5GHD6</accession>
<dbReference type="GO" id="GO:0002758">
    <property type="term" value="P:innate immune response-activating signaling pathway"/>
    <property type="evidence" value="ECO:0007669"/>
    <property type="project" value="UniProtKB-ARBA"/>
</dbReference>
<dbReference type="InterPro" id="IPR036388">
    <property type="entry name" value="WH-like_DNA-bd_sf"/>
</dbReference>